<gene>
    <name evidence="9" type="ORF">BV898_04308</name>
</gene>
<evidence type="ECO:0000256" key="3">
    <source>
        <dbReference type="ARBA" id="ARBA00022737"/>
    </source>
</evidence>
<dbReference type="AlphaFoldDB" id="A0A1W0X2W0"/>
<evidence type="ECO:0000259" key="8">
    <source>
        <dbReference type="PROSITE" id="PS50940"/>
    </source>
</evidence>
<feature type="domain" description="Chitin-binding type-2" evidence="8">
    <location>
        <begin position="550"/>
        <end position="608"/>
    </location>
</feature>
<keyword evidence="10" id="KW-1185">Reference proteome</keyword>
<organism evidence="9 10">
    <name type="scientific">Hypsibius exemplaris</name>
    <name type="common">Freshwater tardigrade</name>
    <dbReference type="NCBI Taxonomy" id="2072580"/>
    <lineage>
        <taxon>Eukaryota</taxon>
        <taxon>Metazoa</taxon>
        <taxon>Ecdysozoa</taxon>
        <taxon>Tardigrada</taxon>
        <taxon>Eutardigrada</taxon>
        <taxon>Parachela</taxon>
        <taxon>Hypsibioidea</taxon>
        <taxon>Hypsibiidae</taxon>
        <taxon>Hypsibius</taxon>
    </lineage>
</organism>
<evidence type="ECO:0000313" key="10">
    <source>
        <dbReference type="Proteomes" id="UP000192578"/>
    </source>
</evidence>
<feature type="signal peptide" evidence="7">
    <location>
        <begin position="1"/>
        <end position="24"/>
    </location>
</feature>
<feature type="domain" description="Chitin-binding type-2" evidence="8">
    <location>
        <begin position="78"/>
        <end position="134"/>
    </location>
</feature>
<dbReference type="PROSITE" id="PS50940">
    <property type="entry name" value="CHIT_BIND_II"/>
    <property type="match status" value="2"/>
</dbReference>
<feature type="chain" id="PRO_5012867929" description="Chitin-binding type-2 domain-containing protein" evidence="7">
    <location>
        <begin position="25"/>
        <end position="868"/>
    </location>
</feature>
<dbReference type="Gene3D" id="2.170.140.10">
    <property type="entry name" value="Chitin binding domain"/>
    <property type="match status" value="2"/>
</dbReference>
<dbReference type="SUPFAM" id="SSF57625">
    <property type="entry name" value="Invertebrate chitin-binding proteins"/>
    <property type="match status" value="2"/>
</dbReference>
<dbReference type="Proteomes" id="UP000192578">
    <property type="component" value="Unassembled WGS sequence"/>
</dbReference>
<dbReference type="EMBL" id="MTYJ01000021">
    <property type="protein sequence ID" value="OQV21730.1"/>
    <property type="molecule type" value="Genomic_DNA"/>
</dbReference>
<keyword evidence="3" id="KW-0677">Repeat</keyword>
<dbReference type="GO" id="GO:0008061">
    <property type="term" value="F:chitin binding"/>
    <property type="evidence" value="ECO:0007669"/>
    <property type="project" value="UniProtKB-KW"/>
</dbReference>
<evidence type="ECO:0000256" key="7">
    <source>
        <dbReference type="SAM" id="SignalP"/>
    </source>
</evidence>
<sequence length="868" mass="90796">MFQPWRLTFLCLYVKLWIAGSVSALTASGDPGWVPVSHNSLSRTSYLWDTSPRRAKSHLLERSRRQIGSDSFRSMFFKPPCFGRVGFFEDPFSCSHYHHCMLNGTHVRRTCMAPLQFSEERQMCGEPGTVDCPDLPDFWLAAGAAAAAVGATAPGTTTHVNTNTNPNAIVPAGSNANNMAPFSSAPASHHTNPSNNPFLSHSTVTFNSPPQASPHPAGGGGGPSHGSPAAWGNPFSSRHHHHAPPLPPPSDSAHGSPNGILMGGSHNTPPQQQHQPGSGGGGGSGGSSSFSRSTPADRDPFHSNDPPSVITTHSNRRPVAGNGGGGPAAESHLGGGGGGGGPSTSHHPHRSSSPLRAIPTENGHSHGSSTGGHLQIHPNLPQPAWLDTAASSSSSAQDRFPSQNHVNPGPPPSVPRYFPRHGSSLYQVRNPSPQEQAPPSAIHDTVPPPPTVDHLSGSSSSLLSDPSHHLSSFYTAALGATVGGGPHQHMTGLLTLKGPETPPDAVLDQMALNDAGVSSAVVQKVISNFMKAETVHAPAVLSAALQIQTTNTCSPDQRGFFADTANDCRGYFFCSPFGDRAEFNCPSGRHFSEKTVSCESMEQSTCNGLTTANQHALSSGVPDSGSGASVPDKSQQQKPVMLRSNIPSYEYPPTQAAGLDVDLLAHLRRPPAISWGSPSADPLFMHNPYLVAPPPQPYQPIHSMAFGPYHPPNAIQSTEAEAMPIKPPSSVLVGHEEANTANRTTSVLESSLRNAWNSGKAAPANPSPGPEPVAATEAPAITPADLAPTTNKAEKDASSSEEMLAVETKLIPMANSISKAFDNARQMEAAAIAAGSSSLGSGKNFKPFKFAGSRRIIDAKLLADLGKS</sequence>
<evidence type="ECO:0000313" key="9">
    <source>
        <dbReference type="EMBL" id="OQV21730.1"/>
    </source>
</evidence>
<dbReference type="GO" id="GO:0005576">
    <property type="term" value="C:extracellular region"/>
    <property type="evidence" value="ECO:0007669"/>
    <property type="project" value="InterPro"/>
</dbReference>
<feature type="region of interest" description="Disordered" evidence="6">
    <location>
        <begin position="155"/>
        <end position="463"/>
    </location>
</feature>
<dbReference type="InterPro" id="IPR051940">
    <property type="entry name" value="Chitin_bind-dev_reg"/>
</dbReference>
<feature type="compositionally biased region" description="Polar residues" evidence="6">
    <location>
        <begin position="265"/>
        <end position="276"/>
    </location>
</feature>
<dbReference type="InterPro" id="IPR036508">
    <property type="entry name" value="Chitin-bd_dom_sf"/>
</dbReference>
<feature type="compositionally biased region" description="Low complexity" evidence="6">
    <location>
        <begin position="454"/>
        <end position="463"/>
    </location>
</feature>
<feature type="region of interest" description="Disordered" evidence="6">
    <location>
        <begin position="614"/>
        <end position="638"/>
    </location>
</feature>
<evidence type="ECO:0000256" key="4">
    <source>
        <dbReference type="ARBA" id="ARBA00023157"/>
    </source>
</evidence>
<evidence type="ECO:0000256" key="2">
    <source>
        <dbReference type="ARBA" id="ARBA00022729"/>
    </source>
</evidence>
<name>A0A1W0X2W0_HYPEX</name>
<keyword evidence="5" id="KW-0325">Glycoprotein</keyword>
<dbReference type="InterPro" id="IPR002557">
    <property type="entry name" value="Chitin-bd_dom"/>
</dbReference>
<feature type="region of interest" description="Disordered" evidence="6">
    <location>
        <begin position="782"/>
        <end position="801"/>
    </location>
</feature>
<evidence type="ECO:0000256" key="5">
    <source>
        <dbReference type="ARBA" id="ARBA00023180"/>
    </source>
</evidence>
<dbReference type="SMART" id="SM00494">
    <property type="entry name" value="ChtBD2"/>
    <property type="match status" value="2"/>
</dbReference>
<dbReference type="Pfam" id="PF01607">
    <property type="entry name" value="CBM_14"/>
    <property type="match status" value="2"/>
</dbReference>
<evidence type="ECO:0000256" key="6">
    <source>
        <dbReference type="SAM" id="MobiDB-lite"/>
    </source>
</evidence>
<dbReference type="PANTHER" id="PTHR23301:SF0">
    <property type="entry name" value="CHITIN-BINDING TYPE-2 DOMAIN-CONTAINING PROTEIN-RELATED"/>
    <property type="match status" value="1"/>
</dbReference>
<feature type="compositionally biased region" description="Gly residues" evidence="6">
    <location>
        <begin position="277"/>
        <end position="286"/>
    </location>
</feature>
<dbReference type="PANTHER" id="PTHR23301">
    <property type="entry name" value="CHITIN BINDING PERITROPHIN-A"/>
    <property type="match status" value="1"/>
</dbReference>
<feature type="compositionally biased region" description="Gly residues" evidence="6">
    <location>
        <begin position="321"/>
        <end position="342"/>
    </location>
</feature>
<reference evidence="10" key="1">
    <citation type="submission" date="2017-01" db="EMBL/GenBank/DDBJ databases">
        <title>Comparative genomics of anhydrobiosis in the tardigrade Hypsibius dujardini.</title>
        <authorList>
            <person name="Yoshida Y."/>
            <person name="Koutsovoulos G."/>
            <person name="Laetsch D."/>
            <person name="Stevens L."/>
            <person name="Kumar S."/>
            <person name="Horikawa D."/>
            <person name="Ishino K."/>
            <person name="Komine S."/>
            <person name="Tomita M."/>
            <person name="Blaxter M."/>
            <person name="Arakawa K."/>
        </authorList>
    </citation>
    <scope>NUCLEOTIDE SEQUENCE [LARGE SCALE GENOMIC DNA]</scope>
    <source>
        <strain evidence="10">Z151</strain>
    </source>
</reference>
<dbReference type="OrthoDB" id="10651279at2759"/>
<feature type="compositionally biased region" description="Polar residues" evidence="6">
    <location>
        <begin position="174"/>
        <end position="207"/>
    </location>
</feature>
<feature type="compositionally biased region" description="Polar residues" evidence="6">
    <location>
        <begin position="424"/>
        <end position="437"/>
    </location>
</feature>
<accession>A0A1W0X2W0</accession>
<keyword evidence="4" id="KW-1015">Disulfide bond</keyword>
<evidence type="ECO:0000256" key="1">
    <source>
        <dbReference type="ARBA" id="ARBA00022669"/>
    </source>
</evidence>
<proteinExistence type="predicted"/>
<comment type="caution">
    <text evidence="9">The sequence shown here is derived from an EMBL/GenBank/DDBJ whole genome shotgun (WGS) entry which is preliminary data.</text>
</comment>
<feature type="compositionally biased region" description="Low complexity" evidence="6">
    <location>
        <begin position="155"/>
        <end position="168"/>
    </location>
</feature>
<keyword evidence="2 7" id="KW-0732">Signal</keyword>
<protein>
    <recommendedName>
        <fullName evidence="8">Chitin-binding type-2 domain-containing protein</fullName>
    </recommendedName>
</protein>
<keyword evidence="1" id="KW-0147">Chitin-binding</keyword>